<comment type="caution">
    <text evidence="12">The sequence shown here is derived from an EMBL/GenBank/DDBJ whole genome shotgun (WGS) entry which is preliminary data.</text>
</comment>
<evidence type="ECO:0000256" key="8">
    <source>
        <dbReference type="ARBA" id="ARBA00022825"/>
    </source>
</evidence>
<keyword evidence="7 9" id="KW-0378">Hydrolase</keyword>
<dbReference type="GO" id="GO:0005737">
    <property type="term" value="C:cytoplasm"/>
    <property type="evidence" value="ECO:0007669"/>
    <property type="project" value="UniProtKB-SubCell"/>
</dbReference>
<feature type="active site" description="Charge relay system" evidence="9">
    <location>
        <position position="500"/>
    </location>
</feature>
<gene>
    <name evidence="9" type="primary">pepX</name>
    <name evidence="12" type="ORF">FD07_GL000334</name>
</gene>
<dbReference type="InterPro" id="IPR015251">
    <property type="entry name" value="PepX_N_dom"/>
</dbReference>
<dbReference type="InterPro" id="IPR013736">
    <property type="entry name" value="Xaa-Pro_dipept_C"/>
</dbReference>
<feature type="domain" description="X-Prolyl dipeptidyl aminopeptidase PepX N-terminal" evidence="11">
    <location>
        <begin position="5"/>
        <end position="162"/>
    </location>
</feature>
<feature type="active site" description="Charge relay system" evidence="9">
    <location>
        <position position="380"/>
    </location>
</feature>
<accession>A0A0R1H066</accession>
<keyword evidence="9" id="KW-0963">Cytoplasm</keyword>
<dbReference type="SUPFAM" id="SSF53474">
    <property type="entry name" value="alpha/beta-Hydrolases"/>
    <property type="match status" value="1"/>
</dbReference>
<evidence type="ECO:0000256" key="3">
    <source>
        <dbReference type="ARBA" id="ARBA00010819"/>
    </source>
</evidence>
<evidence type="ECO:0000313" key="13">
    <source>
        <dbReference type="Proteomes" id="UP000051176"/>
    </source>
</evidence>
<organism evidence="12 13">
    <name type="scientific">Levilactobacillus parabrevis ATCC 53295</name>
    <dbReference type="NCBI Taxonomy" id="1267003"/>
    <lineage>
        <taxon>Bacteria</taxon>
        <taxon>Bacillati</taxon>
        <taxon>Bacillota</taxon>
        <taxon>Bacilli</taxon>
        <taxon>Lactobacillales</taxon>
        <taxon>Lactobacillaceae</taxon>
        <taxon>Levilactobacillus</taxon>
    </lineage>
</organism>
<dbReference type="GO" id="GO:0006508">
    <property type="term" value="P:proteolysis"/>
    <property type="evidence" value="ECO:0007669"/>
    <property type="project" value="UniProtKB-KW"/>
</dbReference>
<dbReference type="PATRIC" id="fig|1267003.4.peg.363"/>
<evidence type="ECO:0000256" key="7">
    <source>
        <dbReference type="ARBA" id="ARBA00022801"/>
    </source>
</evidence>
<name>A0A0R1H066_9LACO</name>
<feature type="domain" description="Xaa-Pro dipeptidyl-peptidase C-terminal" evidence="10">
    <location>
        <begin position="547"/>
        <end position="809"/>
    </location>
</feature>
<dbReference type="Proteomes" id="UP000051176">
    <property type="component" value="Unassembled WGS sequence"/>
</dbReference>
<evidence type="ECO:0000256" key="1">
    <source>
        <dbReference type="ARBA" id="ARBA00000123"/>
    </source>
</evidence>
<comment type="similarity">
    <text evidence="3 9">Belongs to the peptidase S15 family.</text>
</comment>
<dbReference type="SUPFAM" id="SSF81761">
    <property type="entry name" value="X-Prolyl dipeptidyl aminopeptidase PepX, N-terminal domain"/>
    <property type="match status" value="1"/>
</dbReference>
<dbReference type="GO" id="GO:0008236">
    <property type="term" value="F:serine-type peptidase activity"/>
    <property type="evidence" value="ECO:0007669"/>
    <property type="project" value="UniProtKB-KW"/>
</dbReference>
<dbReference type="Gene3D" id="2.60.120.260">
    <property type="entry name" value="Galactose-binding domain-like"/>
    <property type="match status" value="1"/>
</dbReference>
<evidence type="ECO:0000313" key="12">
    <source>
        <dbReference type="EMBL" id="KRK37076.1"/>
    </source>
</evidence>
<dbReference type="InterPro" id="IPR036313">
    <property type="entry name" value="PepX_N_dom_sf"/>
</dbReference>
<dbReference type="STRING" id="357278.IV61_GL000373"/>
<dbReference type="PRINTS" id="PR00923">
    <property type="entry name" value="LACTOPTASE"/>
</dbReference>
<comment type="subcellular location">
    <subcellularLocation>
        <location evidence="9">Cytoplasm</location>
    </subcellularLocation>
</comment>
<dbReference type="HAMAP" id="MF_00698">
    <property type="entry name" value="Aminopeptidase_S15"/>
    <property type="match status" value="1"/>
</dbReference>
<evidence type="ECO:0000259" key="11">
    <source>
        <dbReference type="SMART" id="SM00940"/>
    </source>
</evidence>
<evidence type="ECO:0000256" key="9">
    <source>
        <dbReference type="HAMAP-Rule" id="MF_00698"/>
    </source>
</evidence>
<proteinExistence type="inferred from homology"/>
<dbReference type="GO" id="GO:0004177">
    <property type="term" value="F:aminopeptidase activity"/>
    <property type="evidence" value="ECO:0007669"/>
    <property type="project" value="UniProtKB-KW"/>
</dbReference>
<feature type="active site" description="Charge relay system" evidence="9">
    <location>
        <position position="531"/>
    </location>
</feature>
<dbReference type="Pfam" id="PF02129">
    <property type="entry name" value="Peptidase_S15"/>
    <property type="match status" value="1"/>
</dbReference>
<dbReference type="Gene3D" id="1.10.246.70">
    <property type="match status" value="1"/>
</dbReference>
<evidence type="ECO:0000256" key="2">
    <source>
        <dbReference type="ARBA" id="ARBA00003997"/>
    </source>
</evidence>
<comment type="subunit">
    <text evidence="4 9">Homodimer.</text>
</comment>
<dbReference type="EMBL" id="AZCZ01000013">
    <property type="protein sequence ID" value="KRK37076.1"/>
    <property type="molecule type" value="Genomic_DNA"/>
</dbReference>
<keyword evidence="5 9" id="KW-0031">Aminopeptidase</keyword>
<dbReference type="eggNOG" id="COG2936">
    <property type="taxonomic scope" value="Bacteria"/>
</dbReference>
<dbReference type="SMART" id="SM00939">
    <property type="entry name" value="PepX_C"/>
    <property type="match status" value="1"/>
</dbReference>
<dbReference type="InterPro" id="IPR008252">
    <property type="entry name" value="Pept_S15_Xpro"/>
</dbReference>
<dbReference type="NCBIfam" id="NF003781">
    <property type="entry name" value="PRK05371.1-2"/>
    <property type="match status" value="1"/>
</dbReference>
<evidence type="ECO:0000256" key="6">
    <source>
        <dbReference type="ARBA" id="ARBA00022670"/>
    </source>
</evidence>
<dbReference type="EC" id="3.4.14.11" evidence="9"/>
<dbReference type="AlphaFoldDB" id="A0A0R1H066"/>
<dbReference type="InterPro" id="IPR029058">
    <property type="entry name" value="AB_hydrolase_fold"/>
</dbReference>
<evidence type="ECO:0000256" key="5">
    <source>
        <dbReference type="ARBA" id="ARBA00022438"/>
    </source>
</evidence>
<dbReference type="SUPFAM" id="SSF49785">
    <property type="entry name" value="Galactose-binding domain-like"/>
    <property type="match status" value="1"/>
</dbReference>
<comment type="catalytic activity">
    <reaction evidence="1 9">
        <text>Hydrolyzes Xaa-Pro-|- bonds to release unblocked, N-terminal dipeptides from substrates including Ala-Pro-|-p-nitroanilide and (sequentially) Tyr-Pro-|-Phe-Pro-|-Gly-Pro-|-Ile.</text>
        <dbReference type="EC" id="3.4.14.11"/>
    </reaction>
</comment>
<keyword evidence="8 9" id="KW-0720">Serine protease</keyword>
<protein>
    <recommendedName>
        <fullName evidence="9">Xaa-Pro dipeptidyl-peptidase</fullName>
        <ecNumber evidence="9">3.4.14.11</ecNumber>
    </recommendedName>
    <alternativeName>
        <fullName evidence="9">X-Pro dipeptidyl-peptidase</fullName>
    </alternativeName>
    <alternativeName>
        <fullName evidence="9">X-prolyl-dipeptidyl aminopeptidase</fullName>
        <shortName evidence="9">X-PDAP</shortName>
    </alternativeName>
</protein>
<dbReference type="Pfam" id="PF08530">
    <property type="entry name" value="PepX_C"/>
    <property type="match status" value="1"/>
</dbReference>
<evidence type="ECO:0000256" key="4">
    <source>
        <dbReference type="ARBA" id="ARBA00011738"/>
    </source>
</evidence>
<dbReference type="GO" id="GO:0008239">
    <property type="term" value="F:dipeptidyl-peptidase activity"/>
    <property type="evidence" value="ECO:0007669"/>
    <property type="project" value="UniProtKB-UniRule"/>
</dbReference>
<dbReference type="SMART" id="SM00940">
    <property type="entry name" value="PepX_N"/>
    <property type="match status" value="1"/>
</dbReference>
<comment type="function">
    <text evidence="2 9">Removes N-terminal dipeptides sequentially from polypeptides having unsubstituted N-termini provided that the penultimate residue is proline.</text>
</comment>
<keyword evidence="13" id="KW-1185">Reference proteome</keyword>
<dbReference type="InterPro" id="IPR008979">
    <property type="entry name" value="Galactose-bd-like_sf"/>
</dbReference>
<dbReference type="InterPro" id="IPR000383">
    <property type="entry name" value="Xaa-Pro-like_dom"/>
</dbReference>
<sequence>MINLRNQQFAIRPTQPANALRELEQIHFLTAANQQLTSPSALLRDFYDKSWPEYTTANVVDQQLSNLMATPDLDGLAFLAQHETVSVTGFYNLALQRLGFTPGLDFQLTDPLAAMAKIQLPVADHAGNDFTLAELKQAWYLLLTTHTKTGQTFLDHLTTHGYFAPMVHDASVEKPLIFNGKSQAVFDTTQLIREVVYVESPQDTDHDGQRDLLKAEVIRPAETETGLKVPVLYTASPYNQGTNDEAGDQMMHNVNVPLEPKQPNDLTLADVTAQPDTTPIPDPRPVTTTTKTAEETFAREQSYTLNDYFLARGFAVVYAAGIGTLDSDGVRTTGDPEETTSTIAIIEWLAGNRTAFTSRAATQAIPAWWSNHAVAMTGRSYLGTLATAAATTGVEGLKTVISEAAISNWYDYYRDGGLVIAPGGFPGEDTDVLAEETFSRQLKAGDYHRIQAKWQADLAAITHGQDRKTGNYSTYWDARNYLKNVKNIKADLLLVHGLNDWNVKPRNVNNLWNAVRYLPVTKKLILHQGQHIYINAFRSIDYTDIVNLWLTHELLGVDNQAETLLPNVIIQDNVTPETWHATDDWDAPSNPTRVFNLQHDELVDETTHEPMEFATSFSDQLPVAQYQRYTKDIDAWQTALLGDKHNDMFGHRLIFKSAVLKDDLVLDGKPTVKLQVAVNQPVGMLSFQIVDYGDAKRLGVSPTPLRVSLDEGYRWREDNLREFQTTKPTPWKMITKGHRNLQNRTNAYHVDELKPNQFYDLSVTLQPTHYRLLAGHQLGLVIYATDFSMTVRGNQDLQYSIQLGASSLTIPFVEK</sequence>
<evidence type="ECO:0000259" key="10">
    <source>
        <dbReference type="SMART" id="SM00939"/>
    </source>
</evidence>
<reference evidence="12 13" key="1">
    <citation type="journal article" date="2015" name="Genome Announc.">
        <title>Expanding the biotechnology potential of lactobacilli through comparative genomics of 213 strains and associated genera.</title>
        <authorList>
            <person name="Sun Z."/>
            <person name="Harris H.M."/>
            <person name="McCann A."/>
            <person name="Guo C."/>
            <person name="Argimon S."/>
            <person name="Zhang W."/>
            <person name="Yang X."/>
            <person name="Jeffery I.B."/>
            <person name="Cooney J.C."/>
            <person name="Kagawa T.F."/>
            <person name="Liu W."/>
            <person name="Song Y."/>
            <person name="Salvetti E."/>
            <person name="Wrobel A."/>
            <person name="Rasinkangas P."/>
            <person name="Parkhill J."/>
            <person name="Rea M.C."/>
            <person name="O'Sullivan O."/>
            <person name="Ritari J."/>
            <person name="Douillard F.P."/>
            <person name="Paul Ross R."/>
            <person name="Yang R."/>
            <person name="Briner A.E."/>
            <person name="Felis G.E."/>
            <person name="de Vos W.M."/>
            <person name="Barrangou R."/>
            <person name="Klaenhammer T.R."/>
            <person name="Caufield P.W."/>
            <person name="Cui Y."/>
            <person name="Zhang H."/>
            <person name="O'Toole P.W."/>
        </authorList>
    </citation>
    <scope>NUCLEOTIDE SEQUENCE [LARGE SCALE GENOMIC DNA]</scope>
    <source>
        <strain evidence="12 13">ATCC 53295</strain>
    </source>
</reference>
<keyword evidence="6 9" id="KW-0645">Protease</keyword>
<dbReference type="Pfam" id="PF09168">
    <property type="entry name" value="PepX_N"/>
    <property type="match status" value="1"/>
</dbReference>
<dbReference type="Gene3D" id="3.40.50.1820">
    <property type="entry name" value="alpha/beta hydrolase"/>
    <property type="match status" value="1"/>
</dbReference>